<dbReference type="OMA" id="VIHKEYF"/>
<keyword evidence="3" id="KW-1185">Reference proteome</keyword>
<accession>A0A1J1H1M5</accession>
<dbReference type="RefSeq" id="XP_028531827.1">
    <property type="nucleotide sequence ID" value="XM_028680318.1"/>
</dbReference>
<evidence type="ECO:0000313" key="2">
    <source>
        <dbReference type="EMBL" id="CRG98818.1"/>
    </source>
</evidence>
<sequence length="752" mass="89843">MNNDFPCDYLTYNFSSKISEAINKYSINTLNYNSNKKLEIIKQNESNSDETIQIYDSSDMEMELKTHNNINPSIYKKDYNDKSSKYYYTEKLKENDSKFSTILNFIIEQYKVNANDLNKNILQNIKITEEINKTKDINDLMRKIEHEEIKELISLNLKLFLTEIKKIYDILNYFSCKEYNENKKLVDIIKTGKNHSNDDRKNKINRKQFKKINLLTKKYIILKKYYKKLCKKYKEENNILKKIYFNNKNMIYLSKNHCKKKYNSNSSETNCMHANLKKNNKEKILSNSVLYKDYLNNIIYKKYIINKKEDNKIIQDIIKKNKRLQIHLKKYNCGYSFMFNKKSLRKWCNNIKKLNYSNNKNLYISKNNLNYYHNFLTPINIKKKKNEADEKFRAFFDYEKSEVEHNEGNGTHISFKDKDLFKKNEISINVRETGVDINNNSKLLELNKTYLNNIHAVQNEKVKYSEEEVERENILTKRKLGNDNMLNKDEKKTIENYGKNINIDDSIPEKKQEEKKNSNKNKKNKSENAEICMNNDQIIEDKEKKNIENQLHYDSMKKRNKDKINDKKKKKNACKFEHALKNKNIIENGTEIHCEKKMNKNGNNYNKNNNGNNIKIECNKNGNIDKKGNKNRINEKERTDLHKEKEKTLLYEKGENSSLNEKKEKSILSKENQKIHLYKENEELDLYDQKKGIHFHEDEKKEKIVSNIEKEKMDFNENKGRIILNEEKQSVFFGECENAKKIENDAHENKKG</sequence>
<gene>
    <name evidence="2" type="ORF">PRELSG_0416800</name>
</gene>
<dbReference type="Proteomes" id="UP000220158">
    <property type="component" value="Chromosome 4"/>
</dbReference>
<organism evidence="2 3">
    <name type="scientific">Plasmodium relictum</name>
    <dbReference type="NCBI Taxonomy" id="85471"/>
    <lineage>
        <taxon>Eukaryota</taxon>
        <taxon>Sar</taxon>
        <taxon>Alveolata</taxon>
        <taxon>Apicomplexa</taxon>
        <taxon>Aconoidasida</taxon>
        <taxon>Haemosporida</taxon>
        <taxon>Plasmodiidae</taxon>
        <taxon>Plasmodium</taxon>
        <taxon>Plasmodium (Haemamoeba)</taxon>
    </lineage>
</organism>
<dbReference type="AlphaFoldDB" id="A0A1J1H1M5"/>
<protein>
    <submittedName>
        <fullName evidence="2">Uncharacterized protein</fullName>
    </submittedName>
</protein>
<name>A0A1J1H1M5_PLARL</name>
<dbReference type="GeneID" id="39734918"/>
<feature type="compositionally biased region" description="Basic and acidic residues" evidence="1">
    <location>
        <begin position="507"/>
        <end position="517"/>
    </location>
</feature>
<reference evidence="2 3" key="1">
    <citation type="submission" date="2015-04" db="EMBL/GenBank/DDBJ databases">
        <authorList>
            <consortium name="Pathogen Informatics"/>
        </authorList>
    </citation>
    <scope>NUCLEOTIDE SEQUENCE [LARGE SCALE GENOMIC DNA]</scope>
    <source>
        <strain evidence="2 3">SGS1</strain>
    </source>
</reference>
<dbReference type="VEuPathDB" id="PlasmoDB:PRELSG_0416800"/>
<dbReference type="EMBL" id="LN835299">
    <property type="protein sequence ID" value="CRG98818.1"/>
    <property type="molecule type" value="Genomic_DNA"/>
</dbReference>
<evidence type="ECO:0000313" key="3">
    <source>
        <dbReference type="Proteomes" id="UP000220158"/>
    </source>
</evidence>
<dbReference type="OrthoDB" id="372735at2759"/>
<feature type="region of interest" description="Disordered" evidence="1">
    <location>
        <begin position="502"/>
        <end position="529"/>
    </location>
</feature>
<proteinExistence type="predicted"/>
<dbReference type="KEGG" id="prel:PRELSG_0416800"/>
<evidence type="ECO:0000256" key="1">
    <source>
        <dbReference type="SAM" id="MobiDB-lite"/>
    </source>
</evidence>